<feature type="compositionally biased region" description="Low complexity" evidence="5">
    <location>
        <begin position="771"/>
        <end position="791"/>
    </location>
</feature>
<dbReference type="Pfam" id="PF13688">
    <property type="entry name" value="Reprolysin_5"/>
    <property type="match status" value="1"/>
</dbReference>
<dbReference type="InterPro" id="IPR024079">
    <property type="entry name" value="MetalloPept_cat_dom_sf"/>
</dbReference>
<dbReference type="SUPFAM" id="SSF55486">
    <property type="entry name" value="Metalloproteases ('zincins'), catalytic domain"/>
    <property type="match status" value="1"/>
</dbReference>
<keyword evidence="1" id="KW-1015">Disulfide bond</keyword>
<organism evidence="10 11">
    <name type="scientific">Polychaeton citri CBS 116435</name>
    <dbReference type="NCBI Taxonomy" id="1314669"/>
    <lineage>
        <taxon>Eukaryota</taxon>
        <taxon>Fungi</taxon>
        <taxon>Dikarya</taxon>
        <taxon>Ascomycota</taxon>
        <taxon>Pezizomycotina</taxon>
        <taxon>Dothideomycetes</taxon>
        <taxon>Dothideomycetidae</taxon>
        <taxon>Capnodiales</taxon>
        <taxon>Capnodiaceae</taxon>
        <taxon>Polychaeton</taxon>
    </lineage>
</organism>
<dbReference type="Gene3D" id="3.40.390.10">
    <property type="entry name" value="Collagenase (Catalytic Domain)"/>
    <property type="match status" value="1"/>
</dbReference>
<feature type="binding site" evidence="4">
    <location>
        <position position="445"/>
    </location>
    <ligand>
        <name>Zn(2+)</name>
        <dbReference type="ChEBI" id="CHEBI:29105"/>
        <note>catalytic</note>
    </ligand>
</feature>
<dbReference type="Proteomes" id="UP000799441">
    <property type="component" value="Unassembled WGS sequence"/>
</dbReference>
<dbReference type="PROSITE" id="PS50215">
    <property type="entry name" value="ADAM_MEPRO"/>
    <property type="match status" value="1"/>
</dbReference>
<dbReference type="PROSITE" id="PS50214">
    <property type="entry name" value="DISINTEGRIN_2"/>
    <property type="match status" value="1"/>
</dbReference>
<dbReference type="InterPro" id="IPR034028">
    <property type="entry name" value="ZnMc_ADAM_fungal"/>
</dbReference>
<feature type="domain" description="Peptidase M12B" evidence="9">
    <location>
        <begin position="280"/>
        <end position="508"/>
    </location>
</feature>
<keyword evidence="4" id="KW-0862">Zinc</keyword>
<reference evidence="10" key="1">
    <citation type="journal article" date="2020" name="Stud. Mycol.">
        <title>101 Dothideomycetes genomes: a test case for predicting lifestyles and emergence of pathogens.</title>
        <authorList>
            <person name="Haridas S."/>
            <person name="Albert R."/>
            <person name="Binder M."/>
            <person name="Bloem J."/>
            <person name="Labutti K."/>
            <person name="Salamov A."/>
            <person name="Andreopoulos B."/>
            <person name="Baker S."/>
            <person name="Barry K."/>
            <person name="Bills G."/>
            <person name="Bluhm B."/>
            <person name="Cannon C."/>
            <person name="Castanera R."/>
            <person name="Culley D."/>
            <person name="Daum C."/>
            <person name="Ezra D."/>
            <person name="Gonzalez J."/>
            <person name="Henrissat B."/>
            <person name="Kuo A."/>
            <person name="Liang C."/>
            <person name="Lipzen A."/>
            <person name="Lutzoni F."/>
            <person name="Magnuson J."/>
            <person name="Mondo S."/>
            <person name="Nolan M."/>
            <person name="Ohm R."/>
            <person name="Pangilinan J."/>
            <person name="Park H.-J."/>
            <person name="Ramirez L."/>
            <person name="Alfaro M."/>
            <person name="Sun H."/>
            <person name="Tritt A."/>
            <person name="Yoshinaga Y."/>
            <person name="Zwiers L.-H."/>
            <person name="Turgeon B."/>
            <person name="Goodwin S."/>
            <person name="Spatafora J."/>
            <person name="Crous P."/>
            <person name="Grigoriev I."/>
        </authorList>
    </citation>
    <scope>NUCLEOTIDE SEQUENCE</scope>
    <source>
        <strain evidence="10">CBS 116435</strain>
    </source>
</reference>
<dbReference type="FunFam" id="4.10.70.10:FF:000003">
    <property type="entry name" value="Disintegrin and metalloproteinase domain-containing protein 17"/>
    <property type="match status" value="1"/>
</dbReference>
<feature type="chain" id="PRO_5040365754" description="Disintegrin and metalloproteinase domain-containing protein B" evidence="7">
    <location>
        <begin position="25"/>
        <end position="821"/>
    </location>
</feature>
<evidence type="ECO:0000313" key="10">
    <source>
        <dbReference type="EMBL" id="KAF2724076.1"/>
    </source>
</evidence>
<dbReference type="SMART" id="SM00050">
    <property type="entry name" value="DISIN"/>
    <property type="match status" value="1"/>
</dbReference>
<evidence type="ECO:0000256" key="3">
    <source>
        <dbReference type="ARBA" id="ARBA00074021"/>
    </source>
</evidence>
<dbReference type="Pfam" id="PF00200">
    <property type="entry name" value="Disintegrin"/>
    <property type="match status" value="1"/>
</dbReference>
<dbReference type="SUPFAM" id="SSF57552">
    <property type="entry name" value="Blood coagulation inhibitor (disintegrin)"/>
    <property type="match status" value="1"/>
</dbReference>
<dbReference type="InterPro" id="IPR001590">
    <property type="entry name" value="Peptidase_M12B"/>
</dbReference>
<feature type="domain" description="Disintegrin" evidence="8">
    <location>
        <begin position="533"/>
        <end position="622"/>
    </location>
</feature>
<evidence type="ECO:0000256" key="5">
    <source>
        <dbReference type="SAM" id="MobiDB-lite"/>
    </source>
</evidence>
<dbReference type="GO" id="GO:0046872">
    <property type="term" value="F:metal ion binding"/>
    <property type="evidence" value="ECO:0007669"/>
    <property type="project" value="UniProtKB-KW"/>
</dbReference>
<comment type="function">
    <text evidence="2">Probable zinc protease.</text>
</comment>
<dbReference type="AlphaFoldDB" id="A0A9P4QFR9"/>
<keyword evidence="6" id="KW-0812">Transmembrane</keyword>
<evidence type="ECO:0000256" key="2">
    <source>
        <dbReference type="ARBA" id="ARBA00056552"/>
    </source>
</evidence>
<proteinExistence type="predicted"/>
<feature type="transmembrane region" description="Helical" evidence="6">
    <location>
        <begin position="721"/>
        <end position="746"/>
    </location>
</feature>
<feature type="binding site" evidence="4">
    <location>
        <position position="455"/>
    </location>
    <ligand>
        <name>Zn(2+)</name>
        <dbReference type="ChEBI" id="CHEBI:29105"/>
        <note>catalytic</note>
    </ligand>
</feature>
<evidence type="ECO:0000313" key="11">
    <source>
        <dbReference type="Proteomes" id="UP000799441"/>
    </source>
</evidence>
<evidence type="ECO:0000259" key="9">
    <source>
        <dbReference type="PROSITE" id="PS50215"/>
    </source>
</evidence>
<evidence type="ECO:0000256" key="4">
    <source>
        <dbReference type="PROSITE-ProRule" id="PRU00276"/>
    </source>
</evidence>
<name>A0A9P4QFR9_9PEZI</name>
<dbReference type="PANTHER" id="PTHR11905">
    <property type="entry name" value="ADAM A DISINTEGRIN AND METALLOPROTEASE DOMAIN"/>
    <property type="match status" value="1"/>
</dbReference>
<feature type="binding site" evidence="4">
    <location>
        <position position="449"/>
    </location>
    <ligand>
        <name>Zn(2+)</name>
        <dbReference type="ChEBI" id="CHEBI:29105"/>
        <note>catalytic</note>
    </ligand>
</feature>
<keyword evidence="7" id="KW-0732">Signal</keyword>
<protein>
    <recommendedName>
        <fullName evidence="3">Disintegrin and metalloproteinase domain-containing protein B</fullName>
    </recommendedName>
</protein>
<keyword evidence="6" id="KW-0472">Membrane</keyword>
<dbReference type="InterPro" id="IPR036436">
    <property type="entry name" value="Disintegrin_dom_sf"/>
</dbReference>
<evidence type="ECO:0000256" key="1">
    <source>
        <dbReference type="ARBA" id="ARBA00023157"/>
    </source>
</evidence>
<comment type="caution">
    <text evidence="4">Lacks conserved residue(s) required for the propagation of feature annotation.</text>
</comment>
<dbReference type="CDD" id="cd04271">
    <property type="entry name" value="ZnMc_ADAM_fungal"/>
    <property type="match status" value="1"/>
</dbReference>
<dbReference type="GO" id="GO:0006508">
    <property type="term" value="P:proteolysis"/>
    <property type="evidence" value="ECO:0007669"/>
    <property type="project" value="InterPro"/>
</dbReference>
<sequence length="821" mass="88019">MRSIPFLFLSLAASLFSPYSVVDARSSPRNPIGAVSTAQNATIHTNKGRISATSKFDLTFTLRDDLYVKLVLEPNHDILAGDSYVNTLGADGEIREAKKIDRHSKKVYKGAAWVQRPGVGQHKWQRSGWARVHVTRDGLKPLFEGAFAVQRDHHHVQTSYNYLRTRHLLDPEIELGPEEDEYLVVWRDSDILSKSKLAHQDLKRGVAGQELGCRSDNLKFNTQDDHPVFRAMMKRSDSYFGAMDFSNIFKRQIDSTTGGNSGGFNLVQSIGDSTGCPSTKKVALVGVATDCTYTADFNSSETAQDNVVTQMNTASGVWEDTFKISLGLANLTASEAECPGTPRDNAQWNQACSDSVTIENRLNLFSAWRGQQADTNSHWTLLSTCNTGSAVGLAWLGQACVGTAYTTGSSQTGNGQADTSGQETVTGANVVIRTRGAEEWQIIAHETGHTYGAVHDCDSQTCQDANFVSAQKCCQLSASTCDAGSRYIMNPSTDEGIEQFSPCSIGNICGAIGRNSINTSCLKDNNEISTFSEPVCGNGIVEPGEQCDCGGDASCQNDPCCNGSTCQYRDGAECDDSNDDCCRNCQLASQGTVCRASTGTCDPQEVCTGNSSSCPVDVTSPDGQGCGNGLQCAAGQCTSRDQQCKSVMGSYTQGNDTYACDSSGCTISCASPEFGYGVCYGLQQNFLDGTQCGGGGRCSNGQCRGSSVGGQVRSWIDDHKAIVIGICSAVGGLLLLAILGCLIRCCRRRRTAPRQKVPPPPPGGWQGWGNRGAPPMQQQQQQSYHPQHPTQGWFPQHQGAGRPPPPPPPAYGGASRSVRYA</sequence>
<dbReference type="Gene3D" id="4.10.70.10">
    <property type="entry name" value="Disintegrin domain"/>
    <property type="match status" value="1"/>
</dbReference>
<feature type="region of interest" description="Disordered" evidence="5">
    <location>
        <begin position="752"/>
        <end position="821"/>
    </location>
</feature>
<keyword evidence="6" id="KW-1133">Transmembrane helix</keyword>
<feature type="signal peptide" evidence="7">
    <location>
        <begin position="1"/>
        <end position="24"/>
    </location>
</feature>
<comment type="caution">
    <text evidence="10">The sequence shown here is derived from an EMBL/GenBank/DDBJ whole genome shotgun (WGS) entry which is preliminary data.</text>
</comment>
<keyword evidence="11" id="KW-1185">Reference proteome</keyword>
<dbReference type="EMBL" id="MU003773">
    <property type="protein sequence ID" value="KAF2724076.1"/>
    <property type="molecule type" value="Genomic_DNA"/>
</dbReference>
<dbReference type="PANTHER" id="PTHR11905:SF159">
    <property type="entry name" value="ADAM METALLOPROTEASE"/>
    <property type="match status" value="1"/>
</dbReference>
<keyword evidence="4" id="KW-0479">Metal-binding</keyword>
<dbReference type="GO" id="GO:0004222">
    <property type="term" value="F:metalloendopeptidase activity"/>
    <property type="evidence" value="ECO:0007669"/>
    <property type="project" value="InterPro"/>
</dbReference>
<evidence type="ECO:0000256" key="7">
    <source>
        <dbReference type="SAM" id="SignalP"/>
    </source>
</evidence>
<dbReference type="OrthoDB" id="5951731at2759"/>
<dbReference type="InterPro" id="IPR001762">
    <property type="entry name" value="Disintegrin_dom"/>
</dbReference>
<feature type="active site" evidence="4">
    <location>
        <position position="446"/>
    </location>
</feature>
<gene>
    <name evidence="10" type="ORF">K431DRAFT_282341</name>
</gene>
<evidence type="ECO:0000256" key="6">
    <source>
        <dbReference type="SAM" id="Phobius"/>
    </source>
</evidence>
<accession>A0A9P4QFR9</accession>
<evidence type="ECO:0000259" key="8">
    <source>
        <dbReference type="PROSITE" id="PS50214"/>
    </source>
</evidence>